<dbReference type="AlphaFoldDB" id="A0AAV4EXR1"/>
<dbReference type="GO" id="GO:0006629">
    <property type="term" value="P:lipid metabolic process"/>
    <property type="evidence" value="ECO:0007669"/>
    <property type="project" value="InterPro"/>
</dbReference>
<dbReference type="InterPro" id="IPR017946">
    <property type="entry name" value="PLC-like_Pdiesterase_TIM-brl"/>
</dbReference>
<dbReference type="EMBL" id="BMAT01003922">
    <property type="protein sequence ID" value="GFR64941.1"/>
    <property type="molecule type" value="Genomic_DNA"/>
</dbReference>
<protein>
    <submittedName>
        <fullName evidence="1">PI-PLC X-box domain-containing protein</fullName>
    </submittedName>
</protein>
<name>A0AAV4EXR1_9GAST</name>
<proteinExistence type="predicted"/>
<dbReference type="Pfam" id="PF26146">
    <property type="entry name" value="PI-PLC_X"/>
    <property type="match status" value="1"/>
</dbReference>
<dbReference type="GO" id="GO:0008081">
    <property type="term" value="F:phosphoric diester hydrolase activity"/>
    <property type="evidence" value="ECO:0007669"/>
    <property type="project" value="InterPro"/>
</dbReference>
<dbReference type="Gene3D" id="3.20.20.190">
    <property type="entry name" value="Phosphatidylinositol (PI) phosphodiesterase"/>
    <property type="match status" value="2"/>
</dbReference>
<dbReference type="PANTHER" id="PTHR13593:SF140">
    <property type="entry name" value="PLC-LIKE PHOSPHODIESTERASE"/>
    <property type="match status" value="1"/>
</dbReference>
<gene>
    <name evidence="1" type="ORF">ElyMa_001935400</name>
</gene>
<dbReference type="InterPro" id="IPR036375">
    <property type="entry name" value="Hemopexin-like_dom_sf"/>
</dbReference>
<reference evidence="1 2" key="1">
    <citation type="journal article" date="2021" name="Elife">
        <title>Chloroplast acquisition without the gene transfer in kleptoplastic sea slugs, Plakobranchus ocellatus.</title>
        <authorList>
            <person name="Maeda T."/>
            <person name="Takahashi S."/>
            <person name="Yoshida T."/>
            <person name="Shimamura S."/>
            <person name="Takaki Y."/>
            <person name="Nagai Y."/>
            <person name="Toyoda A."/>
            <person name="Suzuki Y."/>
            <person name="Arimoto A."/>
            <person name="Ishii H."/>
            <person name="Satoh N."/>
            <person name="Nishiyama T."/>
            <person name="Hasebe M."/>
            <person name="Maruyama T."/>
            <person name="Minagawa J."/>
            <person name="Obokata J."/>
            <person name="Shigenobu S."/>
        </authorList>
    </citation>
    <scope>NUCLEOTIDE SEQUENCE [LARGE SCALE GENOMIC DNA]</scope>
</reference>
<dbReference type="Proteomes" id="UP000762676">
    <property type="component" value="Unassembled WGS sequence"/>
</dbReference>
<dbReference type="SUPFAM" id="SSF51695">
    <property type="entry name" value="PLC-like phosphodiesterases"/>
    <property type="match status" value="2"/>
</dbReference>
<evidence type="ECO:0000313" key="1">
    <source>
        <dbReference type="EMBL" id="GFR64941.1"/>
    </source>
</evidence>
<dbReference type="InterPro" id="IPR051057">
    <property type="entry name" value="PI-PLC_domain"/>
</dbReference>
<accession>A0AAV4EXR1</accession>
<organism evidence="1 2">
    <name type="scientific">Elysia marginata</name>
    <dbReference type="NCBI Taxonomy" id="1093978"/>
    <lineage>
        <taxon>Eukaryota</taxon>
        <taxon>Metazoa</taxon>
        <taxon>Spiralia</taxon>
        <taxon>Lophotrochozoa</taxon>
        <taxon>Mollusca</taxon>
        <taxon>Gastropoda</taxon>
        <taxon>Heterobranchia</taxon>
        <taxon>Euthyneura</taxon>
        <taxon>Panpulmonata</taxon>
        <taxon>Sacoglossa</taxon>
        <taxon>Placobranchoidea</taxon>
        <taxon>Plakobranchidae</taxon>
        <taxon>Elysia</taxon>
    </lineage>
</organism>
<dbReference type="CDD" id="cd08557">
    <property type="entry name" value="PI-PLCc_bacteria_like"/>
    <property type="match status" value="1"/>
</dbReference>
<dbReference type="SUPFAM" id="SSF50923">
    <property type="entry name" value="Hemopexin-like domain"/>
    <property type="match status" value="2"/>
</dbReference>
<sequence>MKLRKRSVWKLSSLTNLFERDGDLPERGLPCDLDAAVEWGSDQAIFIKGSRFWKFHRVLEGPFHTDDLDLCSWYICGEAHWMKQTNRGHLQCNGDRRLCHLRLDQVTLPGLHNAGSGFDGGFGLADCFVRNHAKSILEQLNLGIRYLDIDSSYAQCGTLGTNHNVFCGGSVCRLLKQVRLFLENNPHEVIVLNFNHDMTEPNKVIPALARQLKCGTLGTNHNVFCGGSVCRLLKQVRVFLENNSHDVIVLNFNHDMTEPDKVIPALARQLKTQLGPMLNNHFRMSGLQKWPKLYSAVRTNKRVLVLFSPAVHESPLARLVYKLNPWIHSENWVNSTWTPFTMHAGNCSEIVKQASETCSMMENPELLEVSMAQWHWNSCISDLANKCRQRHFLHAVLRVCESYRHRHNKSPNILLVDYPEVDTDNINSVFHAVYHQNVRNIYRHRRGDCQVSVDAAVRRPGTEDQALFFTGSKVIIYSHKSGAQVQKGEVSQVPNVDAAYISEDGHIVVKKGCMTRHLGSRSLQPLENRWRESPGCNLASDAAAVWEGTLYVFQGCHVMPQGRSPVKLSLWGLPCDVDAALNFRGQFYVFQSNHFWVCRDGERTFSFGGATLDWMIDAVVC</sequence>
<dbReference type="PANTHER" id="PTHR13593">
    <property type="match status" value="1"/>
</dbReference>
<keyword evidence="2" id="KW-1185">Reference proteome</keyword>
<dbReference type="Gene3D" id="2.110.10.10">
    <property type="entry name" value="Hemopexin-like domain"/>
    <property type="match status" value="1"/>
</dbReference>
<evidence type="ECO:0000313" key="2">
    <source>
        <dbReference type="Proteomes" id="UP000762676"/>
    </source>
</evidence>
<dbReference type="InterPro" id="IPR018487">
    <property type="entry name" value="Hemopexin-like_repeat"/>
</dbReference>
<comment type="caution">
    <text evidence="1">The sequence shown here is derived from an EMBL/GenBank/DDBJ whole genome shotgun (WGS) entry which is preliminary data.</text>
</comment>
<dbReference type="SMART" id="SM00120">
    <property type="entry name" value="HX"/>
    <property type="match status" value="4"/>
</dbReference>